<evidence type="ECO:0000313" key="2">
    <source>
        <dbReference type="Proteomes" id="UP000321275"/>
    </source>
</evidence>
<sequence length="68" mass="7665">MVIHLARESPILNGAGSFTRDPLIRARRITMCCELESLEAMEFWYAIECELQVEAETQAPEAPLDRAA</sequence>
<proteinExistence type="predicted"/>
<evidence type="ECO:0000313" key="1">
    <source>
        <dbReference type="EMBL" id="GEK49088.1"/>
    </source>
</evidence>
<name>A0A510XCE8_9GAMM</name>
<gene>
    <name evidence="1" type="ORF">HPA02_33710</name>
</gene>
<comment type="caution">
    <text evidence="1">The sequence shown here is derived from an EMBL/GenBank/DDBJ whole genome shotgun (WGS) entry which is preliminary data.</text>
</comment>
<keyword evidence="2" id="KW-1185">Reference proteome</keyword>
<dbReference type="AlphaFoldDB" id="A0A510XCE8"/>
<reference evidence="1 2" key="1">
    <citation type="submission" date="2019-07" db="EMBL/GenBank/DDBJ databases">
        <title>Whole genome shotgun sequence of Halomonas pacifica NBRC 102220.</title>
        <authorList>
            <person name="Hosoyama A."/>
            <person name="Uohara A."/>
            <person name="Ohji S."/>
            <person name="Ichikawa N."/>
        </authorList>
    </citation>
    <scope>NUCLEOTIDE SEQUENCE [LARGE SCALE GENOMIC DNA]</scope>
    <source>
        <strain evidence="1 2">NBRC 102220</strain>
    </source>
</reference>
<protein>
    <submittedName>
        <fullName evidence="1">Uncharacterized protein</fullName>
    </submittedName>
</protein>
<dbReference type="EMBL" id="BJUK01000068">
    <property type="protein sequence ID" value="GEK49088.1"/>
    <property type="molecule type" value="Genomic_DNA"/>
</dbReference>
<dbReference type="Proteomes" id="UP000321275">
    <property type="component" value="Unassembled WGS sequence"/>
</dbReference>
<organism evidence="1 2">
    <name type="scientific">Bisbaumannia pacifica</name>
    <dbReference type="NCBI Taxonomy" id="77098"/>
    <lineage>
        <taxon>Bacteria</taxon>
        <taxon>Pseudomonadati</taxon>
        <taxon>Pseudomonadota</taxon>
        <taxon>Gammaproteobacteria</taxon>
        <taxon>Oceanospirillales</taxon>
        <taxon>Halomonadaceae</taxon>
        <taxon>Bisbaumannia</taxon>
    </lineage>
</organism>
<accession>A0A510XCE8</accession>